<dbReference type="InterPro" id="IPR036815">
    <property type="entry name" value="14-3-3_dom_sf"/>
</dbReference>
<evidence type="ECO:0000313" key="3">
    <source>
        <dbReference type="EMBL" id="OLP84601.1"/>
    </source>
</evidence>
<dbReference type="InterPro" id="IPR023410">
    <property type="entry name" value="14-3-3_domain"/>
</dbReference>
<sequence>MFRNSPQITKAPPQAVEHIANYRRQVEDELNEKCNDIIKILDSGHIPAARDIGLTAKEHSYQHGLVVAKEYLQKQREKRGRYLAEFTDGPQRGSFANAAHDSYVAANDLRHADSDSGSRNGKGPQQQWSALNDIGFRVEAELTELTQNELLLFCLRLSADMIFQSGRAMQRVRALCDEEGWELASLARQVLQKWMGARRPTHPIRLGLALNFSVFYYEVQEEAQFQLGVGLRCLISAEGEVLPRFGSLYSLGITDGATLTAHTSLSATGSAFALLRSDGRVVTWGDPDRGGDSSIVREKLFAVHSLTATAFGAFAAVKTDGSVVAAAERL</sequence>
<evidence type="ECO:0000259" key="2">
    <source>
        <dbReference type="Pfam" id="PF00244"/>
    </source>
</evidence>
<dbReference type="InterPro" id="IPR009091">
    <property type="entry name" value="RCC1/BLIP-II"/>
</dbReference>
<dbReference type="SUPFAM" id="SSF50985">
    <property type="entry name" value="RCC1/BLIP-II"/>
    <property type="match status" value="1"/>
</dbReference>
<evidence type="ECO:0000313" key="4">
    <source>
        <dbReference type="Proteomes" id="UP000186817"/>
    </source>
</evidence>
<keyword evidence="4" id="KW-1185">Reference proteome</keyword>
<dbReference type="OrthoDB" id="10260625at2759"/>
<evidence type="ECO:0000256" key="1">
    <source>
        <dbReference type="ARBA" id="ARBA00006141"/>
    </source>
</evidence>
<protein>
    <submittedName>
        <fullName evidence="3">14-3-3 protein gamma-1</fullName>
    </submittedName>
</protein>
<dbReference type="SUPFAM" id="SSF48445">
    <property type="entry name" value="14-3-3 protein"/>
    <property type="match status" value="2"/>
</dbReference>
<comment type="caution">
    <text evidence="3">The sequence shown here is derived from an EMBL/GenBank/DDBJ whole genome shotgun (WGS) entry which is preliminary data.</text>
</comment>
<proteinExistence type="inferred from homology"/>
<gene>
    <name evidence="3" type="primary">ywhag1</name>
    <name evidence="3" type="ORF">AK812_SmicGene34511</name>
</gene>
<dbReference type="AlphaFoldDB" id="A0A1Q9CNU5"/>
<dbReference type="PANTHER" id="PTHR18860">
    <property type="entry name" value="14-3-3 PROTEIN"/>
    <property type="match status" value="1"/>
</dbReference>
<comment type="similarity">
    <text evidence="1">Belongs to the 14-3-3 family.</text>
</comment>
<dbReference type="Gene3D" id="1.20.190.20">
    <property type="entry name" value="14-3-3 domain"/>
    <property type="match status" value="1"/>
</dbReference>
<accession>A0A1Q9CNU5</accession>
<dbReference type="EMBL" id="LSRX01001030">
    <property type="protein sequence ID" value="OLP84601.1"/>
    <property type="molecule type" value="Genomic_DNA"/>
</dbReference>
<dbReference type="InterPro" id="IPR000308">
    <property type="entry name" value="14-3-3"/>
</dbReference>
<dbReference type="Gene3D" id="2.130.10.30">
    <property type="entry name" value="Regulator of chromosome condensation 1/beta-lactamase-inhibitor protein II"/>
    <property type="match status" value="1"/>
</dbReference>
<dbReference type="Proteomes" id="UP000186817">
    <property type="component" value="Unassembled WGS sequence"/>
</dbReference>
<organism evidence="3 4">
    <name type="scientific">Symbiodinium microadriaticum</name>
    <name type="common">Dinoflagellate</name>
    <name type="synonym">Zooxanthella microadriatica</name>
    <dbReference type="NCBI Taxonomy" id="2951"/>
    <lineage>
        <taxon>Eukaryota</taxon>
        <taxon>Sar</taxon>
        <taxon>Alveolata</taxon>
        <taxon>Dinophyceae</taxon>
        <taxon>Suessiales</taxon>
        <taxon>Symbiodiniaceae</taxon>
        <taxon>Symbiodinium</taxon>
    </lineage>
</organism>
<feature type="domain" description="14-3-3" evidence="2">
    <location>
        <begin position="13"/>
        <end position="111"/>
    </location>
</feature>
<dbReference type="Pfam" id="PF00244">
    <property type="entry name" value="14-3-3"/>
    <property type="match status" value="1"/>
</dbReference>
<reference evidence="3 4" key="1">
    <citation type="submission" date="2016-02" db="EMBL/GenBank/DDBJ databases">
        <title>Genome analysis of coral dinoflagellate symbionts highlights evolutionary adaptations to a symbiotic lifestyle.</title>
        <authorList>
            <person name="Aranda M."/>
            <person name="Li Y."/>
            <person name="Liew Y.J."/>
            <person name="Baumgarten S."/>
            <person name="Simakov O."/>
            <person name="Wilson M."/>
            <person name="Piel J."/>
            <person name="Ashoor H."/>
            <person name="Bougouffa S."/>
            <person name="Bajic V.B."/>
            <person name="Ryu T."/>
            <person name="Ravasi T."/>
            <person name="Bayer T."/>
            <person name="Micklem G."/>
            <person name="Kim H."/>
            <person name="Bhak J."/>
            <person name="Lajeunesse T.C."/>
            <person name="Voolstra C.R."/>
        </authorList>
    </citation>
    <scope>NUCLEOTIDE SEQUENCE [LARGE SCALE GENOMIC DNA]</scope>
    <source>
        <strain evidence="3 4">CCMP2467</strain>
    </source>
</reference>
<name>A0A1Q9CNU5_SYMMI</name>